<dbReference type="Gene3D" id="3.10.620.30">
    <property type="match status" value="1"/>
</dbReference>
<protein>
    <recommendedName>
        <fullName evidence="3">Transglutaminase-like domain-containing protein</fullName>
    </recommendedName>
</protein>
<feature type="domain" description="Transglutaminase-like" evidence="3">
    <location>
        <begin position="361"/>
        <end position="431"/>
    </location>
</feature>
<dbReference type="STRING" id="1797780.A3E45_02980"/>
<dbReference type="AlphaFoldDB" id="A0A1F5K0R0"/>
<gene>
    <name evidence="4" type="ORF">A3E45_02980</name>
</gene>
<evidence type="ECO:0000256" key="2">
    <source>
        <dbReference type="SAM" id="SignalP"/>
    </source>
</evidence>
<keyword evidence="1" id="KW-0472">Membrane</keyword>
<sequence>MKIKILSFCISLAFFLWLPFKVFAADEFSTSYDVTYDVGQDGITQVTQKITLKNLTSKFYASNFTLSIGSTTLSDVSASDEAGVMETTVESKGNKTSITTNFNQQVAGADKQQIFTLRFKSRDFAQSLGKTWEVYLPKAPEATNIEGYSLVLSVPASFGDPTSISPTPKSESQTFDRLFFTFNKDQLQKSGVSVNFGTIQVFDFNLKYKLENTSLFPVLTSVTLPPDTNYQDILIGKISPEPSNVTVDEDGNYLAWYKLPRRSKEEVTVTGSAKLYIIPKNKRPQALSKQMSEKLVKSDRYWEKENPAISAALTEIFKEGIPQLNRDKARLIHAFVVNTLKYDTTRLNNEGIERLGAITALNNPNSAVCMEFTDLFITLSRAAGIPARELDGFAYSQNRNLRPLSLSPDLLHAWPEYYDEEKGWVMVDPTWENTSGGVDYFNKFDLNHLVLAIRGTSSSLPYTGDDVKVTVSSGDFIAKSQIEVSSDIPEVLWAGFPVNITVKVKNLGNSAQGPTGLTLNAGQISILGENVLSLGAIPPFGQTTYQFNLRTPFLWQGFDDVVEITVAGQKITKKVIVQPFFLFAPFPYLFIAVLALIGIGYGSVLGLHIYKKRSKSKKQ</sequence>
<dbReference type="PANTHER" id="PTHR33490">
    <property type="entry name" value="BLR5614 PROTEIN-RELATED"/>
    <property type="match status" value="1"/>
</dbReference>
<keyword evidence="1" id="KW-0812">Transmembrane</keyword>
<dbReference type="Pfam" id="PF01841">
    <property type="entry name" value="Transglut_core"/>
    <property type="match status" value="1"/>
</dbReference>
<dbReference type="Proteomes" id="UP000176405">
    <property type="component" value="Unassembled WGS sequence"/>
</dbReference>
<feature type="transmembrane region" description="Helical" evidence="1">
    <location>
        <begin position="588"/>
        <end position="610"/>
    </location>
</feature>
<evidence type="ECO:0000259" key="3">
    <source>
        <dbReference type="SMART" id="SM00460"/>
    </source>
</evidence>
<reference evidence="4 5" key="1">
    <citation type="journal article" date="2016" name="Nat. Commun.">
        <title>Thousands of microbial genomes shed light on interconnected biogeochemical processes in an aquifer system.</title>
        <authorList>
            <person name="Anantharaman K."/>
            <person name="Brown C.T."/>
            <person name="Hug L.A."/>
            <person name="Sharon I."/>
            <person name="Castelle C.J."/>
            <person name="Probst A.J."/>
            <person name="Thomas B.C."/>
            <person name="Singh A."/>
            <person name="Wilkins M.J."/>
            <person name="Karaoz U."/>
            <person name="Brodie E.L."/>
            <person name="Williams K.H."/>
            <person name="Hubbard S.S."/>
            <person name="Banfield J.F."/>
        </authorList>
    </citation>
    <scope>NUCLEOTIDE SEQUENCE [LARGE SCALE GENOMIC DNA]</scope>
</reference>
<dbReference type="SUPFAM" id="SSF54001">
    <property type="entry name" value="Cysteine proteinases"/>
    <property type="match status" value="1"/>
</dbReference>
<dbReference type="SMART" id="SM00460">
    <property type="entry name" value="TGc"/>
    <property type="match status" value="1"/>
</dbReference>
<dbReference type="PANTHER" id="PTHR33490:SF6">
    <property type="entry name" value="SLL1049 PROTEIN"/>
    <property type="match status" value="1"/>
</dbReference>
<dbReference type="EMBL" id="MFDH01000035">
    <property type="protein sequence ID" value="OGE34415.1"/>
    <property type="molecule type" value="Genomic_DNA"/>
</dbReference>
<comment type="caution">
    <text evidence="4">The sequence shown here is derived from an EMBL/GenBank/DDBJ whole genome shotgun (WGS) entry which is preliminary data.</text>
</comment>
<dbReference type="InterPro" id="IPR002931">
    <property type="entry name" value="Transglutaminase-like"/>
</dbReference>
<proteinExistence type="predicted"/>
<feature type="chain" id="PRO_5009519061" description="Transglutaminase-like domain-containing protein" evidence="2">
    <location>
        <begin position="25"/>
        <end position="619"/>
    </location>
</feature>
<organism evidence="4 5">
    <name type="scientific">Candidatus Daviesbacteria bacterium RIFCSPHIGHO2_12_FULL_43_11</name>
    <dbReference type="NCBI Taxonomy" id="1797780"/>
    <lineage>
        <taxon>Bacteria</taxon>
        <taxon>Candidatus Daviesiibacteriota</taxon>
    </lineage>
</organism>
<accession>A0A1F5K0R0</accession>
<name>A0A1F5K0R0_9BACT</name>
<evidence type="ECO:0000313" key="5">
    <source>
        <dbReference type="Proteomes" id="UP000176405"/>
    </source>
</evidence>
<evidence type="ECO:0000256" key="1">
    <source>
        <dbReference type="SAM" id="Phobius"/>
    </source>
</evidence>
<feature type="signal peptide" evidence="2">
    <location>
        <begin position="1"/>
        <end position="24"/>
    </location>
</feature>
<keyword evidence="1" id="KW-1133">Transmembrane helix</keyword>
<dbReference type="InterPro" id="IPR038765">
    <property type="entry name" value="Papain-like_cys_pep_sf"/>
</dbReference>
<keyword evidence="2" id="KW-0732">Signal</keyword>
<evidence type="ECO:0000313" key="4">
    <source>
        <dbReference type="EMBL" id="OGE34415.1"/>
    </source>
</evidence>